<sequence length="368" mass="39702">MDYRLTEMSEQVTTARASYRPIEIVGGATKRFYGNPMQASDNNAFKLQMGGLDGVIRYEPSELVLTAWAGTRLQEISQLLHERNQMLAFDPPGFGPDSTLGGVVAAGLSGPSSFGYGPLRHYVLGIRLLDAQGRILRFGGEVMKNVAGYDVSRLLAGSMGMFGAIVEVSIKVLPRPEHDISCVLELSEAAALAVCRSFRASTWPVKAAAWLPGDAGVGAGTLCVRLAGAQAAVEHARQSLGGQVLDQQEASAWWSALREQTHSFFTRRPLWRLAVRSGTPALDLGPCAFDLAGEVRWLVPDNDATTIRSVASKAGGHATLFRHDHTTRIPADGVFQPLAPTMHAVVRRLKGEFDPKGVFNPGRLVLDL</sequence>
<dbReference type="AlphaFoldDB" id="A0A2R4XG04"/>
<evidence type="ECO:0000259" key="3">
    <source>
        <dbReference type="PROSITE" id="PS51387"/>
    </source>
</evidence>
<evidence type="ECO:0000256" key="2">
    <source>
        <dbReference type="ARBA" id="ARBA00022827"/>
    </source>
</evidence>
<protein>
    <submittedName>
        <fullName evidence="4">Glycolate oxidase subunit GlcE</fullName>
    </submittedName>
</protein>
<evidence type="ECO:0000313" key="5">
    <source>
        <dbReference type="Proteomes" id="UP000244571"/>
    </source>
</evidence>
<dbReference type="KEGG" id="boz:DBV39_01895"/>
<dbReference type="Proteomes" id="UP000244571">
    <property type="component" value="Chromosome"/>
</dbReference>
<dbReference type="Pfam" id="PF01565">
    <property type="entry name" value="FAD_binding_4"/>
    <property type="match status" value="1"/>
</dbReference>
<dbReference type="EMBL" id="CP028901">
    <property type="protein sequence ID" value="AWB32669.1"/>
    <property type="molecule type" value="Genomic_DNA"/>
</dbReference>
<reference evidence="4 5" key="1">
    <citation type="submission" date="2018-04" db="EMBL/GenBank/DDBJ databases">
        <title>Bordetella sp. HZ20 isolated from seawater.</title>
        <authorList>
            <person name="Sun C."/>
        </authorList>
    </citation>
    <scope>NUCLEOTIDE SEQUENCE [LARGE SCALE GENOMIC DNA]</scope>
    <source>
        <strain evidence="4 5">HZ20</strain>
    </source>
</reference>
<dbReference type="SUPFAM" id="SSF56176">
    <property type="entry name" value="FAD-binding/transporter-associated domain-like"/>
    <property type="match status" value="1"/>
</dbReference>
<accession>A0A2R4XG04</accession>
<dbReference type="Gene3D" id="3.30.465.10">
    <property type="match status" value="1"/>
</dbReference>
<keyword evidence="5" id="KW-1185">Reference proteome</keyword>
<dbReference type="NCBIfam" id="NF008439">
    <property type="entry name" value="PRK11282.1"/>
    <property type="match status" value="1"/>
</dbReference>
<dbReference type="PANTHER" id="PTHR11748:SF103">
    <property type="entry name" value="GLYCOLATE OXIDASE SUBUNIT GLCE"/>
    <property type="match status" value="1"/>
</dbReference>
<dbReference type="InterPro" id="IPR016169">
    <property type="entry name" value="FAD-bd_PCMH_sub2"/>
</dbReference>
<dbReference type="OrthoDB" id="9811557at2"/>
<dbReference type="PROSITE" id="PS51387">
    <property type="entry name" value="FAD_PCMH"/>
    <property type="match status" value="1"/>
</dbReference>
<feature type="domain" description="FAD-binding PCMH-type" evidence="3">
    <location>
        <begin position="1"/>
        <end position="175"/>
    </location>
</feature>
<keyword evidence="2" id="KW-0274">FAD</keyword>
<keyword evidence="1" id="KW-0285">Flavoprotein</keyword>
<gene>
    <name evidence="4" type="ORF">DBV39_01895</name>
</gene>
<dbReference type="GO" id="GO:0003824">
    <property type="term" value="F:catalytic activity"/>
    <property type="evidence" value="ECO:0007669"/>
    <property type="project" value="InterPro"/>
</dbReference>
<dbReference type="InterPro" id="IPR006094">
    <property type="entry name" value="Oxid_FAD_bind_N"/>
</dbReference>
<evidence type="ECO:0000256" key="1">
    <source>
        <dbReference type="ARBA" id="ARBA00022630"/>
    </source>
</evidence>
<dbReference type="GO" id="GO:0071949">
    <property type="term" value="F:FAD binding"/>
    <property type="evidence" value="ECO:0007669"/>
    <property type="project" value="InterPro"/>
</dbReference>
<dbReference type="InterPro" id="IPR036318">
    <property type="entry name" value="FAD-bd_PCMH-like_sf"/>
</dbReference>
<dbReference type="InterPro" id="IPR016164">
    <property type="entry name" value="FAD-linked_Oxase-like_C"/>
</dbReference>
<dbReference type="SUPFAM" id="SSF55103">
    <property type="entry name" value="FAD-linked oxidases, C-terminal domain"/>
    <property type="match status" value="1"/>
</dbReference>
<dbReference type="PANTHER" id="PTHR11748">
    <property type="entry name" value="D-LACTATE DEHYDROGENASE"/>
    <property type="match status" value="1"/>
</dbReference>
<organism evidence="4 5">
    <name type="scientific">Orrella marina</name>
    <dbReference type="NCBI Taxonomy" id="2163011"/>
    <lineage>
        <taxon>Bacteria</taxon>
        <taxon>Pseudomonadati</taxon>
        <taxon>Pseudomonadota</taxon>
        <taxon>Betaproteobacteria</taxon>
        <taxon>Burkholderiales</taxon>
        <taxon>Alcaligenaceae</taxon>
        <taxon>Orrella</taxon>
    </lineage>
</organism>
<name>A0A2R4XG04_9BURK</name>
<dbReference type="RefSeq" id="WP_108620110.1">
    <property type="nucleotide sequence ID" value="NZ_CP028901.1"/>
</dbReference>
<evidence type="ECO:0000313" key="4">
    <source>
        <dbReference type="EMBL" id="AWB32669.1"/>
    </source>
</evidence>
<dbReference type="InterPro" id="IPR016166">
    <property type="entry name" value="FAD-bd_PCMH"/>
</dbReference>
<proteinExistence type="predicted"/>